<feature type="compositionally biased region" description="Low complexity" evidence="1">
    <location>
        <begin position="78"/>
        <end position="94"/>
    </location>
</feature>
<comment type="caution">
    <text evidence="3">The sequence shown here is derived from an EMBL/GenBank/DDBJ whole genome shotgun (WGS) entry which is preliminary data.</text>
</comment>
<proteinExistence type="predicted"/>
<keyword evidence="4" id="KW-1185">Reference proteome</keyword>
<accession>A0AAE1MRK5</accession>
<feature type="domain" description="VQ" evidence="2">
    <location>
        <begin position="57"/>
        <end position="83"/>
    </location>
</feature>
<evidence type="ECO:0000259" key="2">
    <source>
        <dbReference type="Pfam" id="PF05678"/>
    </source>
</evidence>
<dbReference type="Pfam" id="PF05678">
    <property type="entry name" value="VQ"/>
    <property type="match status" value="1"/>
</dbReference>
<feature type="compositionally biased region" description="Pro residues" evidence="1">
    <location>
        <begin position="37"/>
        <end position="51"/>
    </location>
</feature>
<protein>
    <recommendedName>
        <fullName evidence="2">VQ domain-containing protein</fullName>
    </recommendedName>
</protein>
<gene>
    <name evidence="3" type="ORF">QN277_017226</name>
</gene>
<dbReference type="PANTHER" id="PTHR33143:SF6">
    <property type="entry name" value="OS08G0102900 PROTEIN"/>
    <property type="match status" value="1"/>
</dbReference>
<name>A0AAE1MRK5_9FABA</name>
<organism evidence="3 4">
    <name type="scientific">Acacia crassicarpa</name>
    <name type="common">northern wattle</name>
    <dbReference type="NCBI Taxonomy" id="499986"/>
    <lineage>
        <taxon>Eukaryota</taxon>
        <taxon>Viridiplantae</taxon>
        <taxon>Streptophyta</taxon>
        <taxon>Embryophyta</taxon>
        <taxon>Tracheophyta</taxon>
        <taxon>Spermatophyta</taxon>
        <taxon>Magnoliopsida</taxon>
        <taxon>eudicotyledons</taxon>
        <taxon>Gunneridae</taxon>
        <taxon>Pentapetalae</taxon>
        <taxon>rosids</taxon>
        <taxon>fabids</taxon>
        <taxon>Fabales</taxon>
        <taxon>Fabaceae</taxon>
        <taxon>Caesalpinioideae</taxon>
        <taxon>mimosoid clade</taxon>
        <taxon>Acacieae</taxon>
        <taxon>Acacia</taxon>
    </lineage>
</organism>
<dbReference type="Proteomes" id="UP001293593">
    <property type="component" value="Unassembled WGS sequence"/>
</dbReference>
<feature type="region of interest" description="Disordered" evidence="1">
    <location>
        <begin position="1"/>
        <end position="51"/>
    </location>
</feature>
<dbReference type="AlphaFoldDB" id="A0AAE1MRK5"/>
<dbReference type="InterPro" id="IPR008889">
    <property type="entry name" value="VQ"/>
</dbReference>
<reference evidence="3" key="1">
    <citation type="submission" date="2023-10" db="EMBL/GenBank/DDBJ databases">
        <title>Chromosome-level genome of the transformable northern wattle, Acacia crassicarpa.</title>
        <authorList>
            <person name="Massaro I."/>
            <person name="Sinha N.R."/>
            <person name="Poethig S."/>
            <person name="Leichty A.R."/>
        </authorList>
    </citation>
    <scope>NUCLEOTIDE SEQUENCE</scope>
    <source>
        <strain evidence="3">Acra3RX</strain>
        <tissue evidence="3">Leaf</tissue>
    </source>
</reference>
<dbReference type="PANTHER" id="PTHR33143">
    <property type="entry name" value="F16F4.1 PROTEIN-RELATED"/>
    <property type="match status" value="1"/>
</dbReference>
<dbReference type="GO" id="GO:0005634">
    <property type="term" value="C:nucleus"/>
    <property type="evidence" value="ECO:0007669"/>
    <property type="project" value="TreeGrafter"/>
</dbReference>
<dbReference type="EMBL" id="JAWXYG010000004">
    <property type="protein sequence ID" value="KAK4273925.1"/>
    <property type="molecule type" value="Genomic_DNA"/>
</dbReference>
<evidence type="ECO:0000313" key="4">
    <source>
        <dbReference type="Proteomes" id="UP001293593"/>
    </source>
</evidence>
<feature type="region of interest" description="Disordered" evidence="1">
    <location>
        <begin position="77"/>
        <end position="133"/>
    </location>
</feature>
<evidence type="ECO:0000313" key="3">
    <source>
        <dbReference type="EMBL" id="KAK4273925.1"/>
    </source>
</evidence>
<dbReference type="InterPro" id="IPR039607">
    <property type="entry name" value="VQ_8/17/18/20/21/25"/>
</dbReference>
<sequence length="229" mass="24469">MEFPDIPTGKSPRRELQGPRPAPLRIHKDSHKIKKPPLAPQPPQPQLPPRQPVIIYTVSPKVIHTTPGDFMSLVQRLTGSSSSSTSSSNTGSNNPFIGNHGDMVSPAARFAATEKARSPQPKKVPGQHQSGEAVGYGEGKMEVDDAIDRPNSAFPGILSPGPAALSPFPASFFSPPSTTADPALGSFLLQDLSPALNRSFMEGSFVPSPSFFVSPRTPSIDLFNNFFNS</sequence>
<evidence type="ECO:0000256" key="1">
    <source>
        <dbReference type="SAM" id="MobiDB-lite"/>
    </source>
</evidence>